<dbReference type="EMBL" id="LAZR01000602">
    <property type="protein sequence ID" value="KKN63072.1"/>
    <property type="molecule type" value="Genomic_DNA"/>
</dbReference>
<reference evidence="1" key="1">
    <citation type="journal article" date="2015" name="Nature">
        <title>Complex archaea that bridge the gap between prokaryotes and eukaryotes.</title>
        <authorList>
            <person name="Spang A."/>
            <person name="Saw J.H."/>
            <person name="Jorgensen S.L."/>
            <person name="Zaremba-Niedzwiedzka K."/>
            <person name="Martijn J."/>
            <person name="Lind A.E."/>
            <person name="van Eijk R."/>
            <person name="Schleper C."/>
            <person name="Guy L."/>
            <person name="Ettema T.J."/>
        </authorList>
    </citation>
    <scope>NUCLEOTIDE SEQUENCE</scope>
</reference>
<name>A0A0F9SL64_9ZZZZ</name>
<organism evidence="1">
    <name type="scientific">marine sediment metagenome</name>
    <dbReference type="NCBI Taxonomy" id="412755"/>
    <lineage>
        <taxon>unclassified sequences</taxon>
        <taxon>metagenomes</taxon>
        <taxon>ecological metagenomes</taxon>
    </lineage>
</organism>
<protein>
    <submittedName>
        <fullName evidence="1">Uncharacterized protein</fullName>
    </submittedName>
</protein>
<evidence type="ECO:0000313" key="1">
    <source>
        <dbReference type="EMBL" id="KKN63072.1"/>
    </source>
</evidence>
<gene>
    <name evidence="1" type="ORF">LCGC14_0505470</name>
</gene>
<proteinExistence type="predicted"/>
<comment type="caution">
    <text evidence="1">The sequence shown here is derived from an EMBL/GenBank/DDBJ whole genome shotgun (WGS) entry which is preliminary data.</text>
</comment>
<accession>A0A0F9SL64</accession>
<dbReference type="AlphaFoldDB" id="A0A0F9SL64"/>
<sequence>MQKTKKVKVLSTGLFFLVLMGLLISVRAENTMLLVEDSESNYYLHSTMSIWQREDADPNRDYYAVKLTVAEHYAQNNVWNEMLVMDAGFIVYTSGALINRAERQPGAGLHWGGSYTVRFGHLFLPGKLPGGVMQGIYISMPTDTDTEQQWHVYGSIPVTSNYLDFIIKVSVPEGAGLHIYGWSWAKWHIFWWVPPGWFIADKSGYGPTHDKYVSDYWSEGGGGGGGGGGCPILSVYDGAEYIDEGLLDIHNIDGIDVETNHTLITTPGPVENRYFLRLTEHPKTISHIDQVQLLGRLSNGNLIPLQLSSAVHSTFGQVRSELRFSDDKRVDVLGADHTDGDSEFIDLQFIADSNKDFTEFILAIEGNNIIIK</sequence>